<dbReference type="PANTHER" id="PTHR46902:SF1">
    <property type="entry name" value="DOMON DOMAIN-CONTAINING PROTEIN FRRS1L"/>
    <property type="match status" value="1"/>
</dbReference>
<dbReference type="Proteomes" id="UP000291343">
    <property type="component" value="Unassembled WGS sequence"/>
</dbReference>
<evidence type="ECO:0000256" key="11">
    <source>
        <dbReference type="SAM" id="Phobius"/>
    </source>
</evidence>
<evidence type="ECO:0000256" key="9">
    <source>
        <dbReference type="ARBA" id="ARBA00023136"/>
    </source>
</evidence>
<evidence type="ECO:0000256" key="8">
    <source>
        <dbReference type="ARBA" id="ARBA00023004"/>
    </source>
</evidence>
<comment type="similarity">
    <text evidence="3">Belongs to the FRRS1 family.</text>
</comment>
<keyword evidence="5 11" id="KW-0812">Transmembrane</keyword>
<evidence type="ECO:0000256" key="12">
    <source>
        <dbReference type="SAM" id="SignalP"/>
    </source>
</evidence>
<feature type="chain" id="PRO_5019720352" description="Ferric-chelate reductase 1" evidence="12">
    <location>
        <begin position="29"/>
        <end position="807"/>
    </location>
</feature>
<dbReference type="Gene3D" id="1.20.120.1770">
    <property type="match status" value="1"/>
</dbReference>
<keyword evidence="7 11" id="KW-1133">Transmembrane helix</keyword>
<dbReference type="InterPro" id="IPR042789">
    <property type="entry name" value="FRRS1L"/>
</dbReference>
<evidence type="ECO:0000256" key="2">
    <source>
        <dbReference type="ARBA" id="ARBA00004141"/>
    </source>
</evidence>
<evidence type="ECO:0000256" key="3">
    <source>
        <dbReference type="ARBA" id="ARBA00009195"/>
    </source>
</evidence>
<accession>A0A482WP53</accession>
<dbReference type="PROSITE" id="PS50939">
    <property type="entry name" value="CYTOCHROME_B561"/>
    <property type="match status" value="1"/>
</dbReference>
<evidence type="ECO:0000256" key="6">
    <source>
        <dbReference type="ARBA" id="ARBA00022982"/>
    </source>
</evidence>
<dbReference type="SMART" id="SM00665">
    <property type="entry name" value="B561"/>
    <property type="match status" value="1"/>
</dbReference>
<organism evidence="16 17">
    <name type="scientific">Laodelphax striatellus</name>
    <name type="common">Small brown planthopper</name>
    <name type="synonym">Delphax striatella</name>
    <dbReference type="NCBI Taxonomy" id="195883"/>
    <lineage>
        <taxon>Eukaryota</taxon>
        <taxon>Metazoa</taxon>
        <taxon>Ecdysozoa</taxon>
        <taxon>Arthropoda</taxon>
        <taxon>Hexapoda</taxon>
        <taxon>Insecta</taxon>
        <taxon>Pterygota</taxon>
        <taxon>Neoptera</taxon>
        <taxon>Paraneoptera</taxon>
        <taxon>Hemiptera</taxon>
        <taxon>Auchenorrhyncha</taxon>
        <taxon>Fulgoroidea</taxon>
        <taxon>Delphacidae</taxon>
        <taxon>Criomorphinae</taxon>
        <taxon>Laodelphax</taxon>
    </lineage>
</organism>
<dbReference type="EMBL" id="QKKF02028860">
    <property type="protein sequence ID" value="RZF35324.1"/>
    <property type="molecule type" value="Genomic_DNA"/>
</dbReference>
<evidence type="ECO:0000256" key="7">
    <source>
        <dbReference type="ARBA" id="ARBA00022989"/>
    </source>
</evidence>
<evidence type="ECO:0000256" key="5">
    <source>
        <dbReference type="ARBA" id="ARBA00022692"/>
    </source>
</evidence>
<evidence type="ECO:0000313" key="16">
    <source>
        <dbReference type="EMBL" id="RZF35324.1"/>
    </source>
</evidence>
<comment type="cofactor">
    <cofactor evidence="1">
        <name>heme b</name>
        <dbReference type="ChEBI" id="CHEBI:60344"/>
    </cofactor>
</comment>
<feature type="transmembrane region" description="Helical" evidence="11">
    <location>
        <begin position="637"/>
        <end position="658"/>
    </location>
</feature>
<feature type="domain" description="DOMON" evidence="13">
    <location>
        <begin position="223"/>
        <end position="343"/>
    </location>
</feature>
<feature type="domain" description="Cytochrome b561" evidence="14">
    <location>
        <begin position="527"/>
        <end position="728"/>
    </location>
</feature>
<dbReference type="GO" id="GO:0099072">
    <property type="term" value="P:regulation of postsynaptic membrane neurotransmitter receptor levels"/>
    <property type="evidence" value="ECO:0007669"/>
    <property type="project" value="TreeGrafter"/>
</dbReference>
<keyword evidence="6" id="KW-0249">Electron transport</keyword>
<evidence type="ECO:0000313" key="17">
    <source>
        <dbReference type="Proteomes" id="UP000291343"/>
    </source>
</evidence>
<keyword evidence="4" id="KW-0813">Transport</keyword>
<comment type="subcellular location">
    <subcellularLocation>
        <location evidence="2">Membrane</location>
        <topology evidence="2">Multi-pass membrane protein</topology>
    </subcellularLocation>
</comment>
<keyword evidence="12" id="KW-0732">Signal</keyword>
<feature type="signal peptide" evidence="12">
    <location>
        <begin position="1"/>
        <end position="28"/>
    </location>
</feature>
<dbReference type="GO" id="GO:1900449">
    <property type="term" value="P:regulation of glutamate receptor signaling pathway"/>
    <property type="evidence" value="ECO:0007669"/>
    <property type="project" value="InterPro"/>
</dbReference>
<dbReference type="STRING" id="195883.A0A482WP53"/>
<comment type="caution">
    <text evidence="16">The sequence shown here is derived from an EMBL/GenBank/DDBJ whole genome shotgun (WGS) entry which is preliminary data.</text>
</comment>
<gene>
    <name evidence="16" type="ORF">LSTR_LSTR003764</name>
</gene>
<evidence type="ECO:0000259" key="14">
    <source>
        <dbReference type="PROSITE" id="PS50939"/>
    </source>
</evidence>
<dbReference type="Gene3D" id="2.60.40.4060">
    <property type="entry name" value="Reeler domain"/>
    <property type="match status" value="1"/>
</dbReference>
<evidence type="ECO:0008006" key="18">
    <source>
        <dbReference type="Google" id="ProtNLM"/>
    </source>
</evidence>
<dbReference type="CDD" id="cd08544">
    <property type="entry name" value="Reeler"/>
    <property type="match status" value="1"/>
</dbReference>
<feature type="domain" description="Reelin" evidence="15">
    <location>
        <begin position="15"/>
        <end position="187"/>
    </location>
</feature>
<evidence type="ECO:0000256" key="10">
    <source>
        <dbReference type="ARBA" id="ARBA00023180"/>
    </source>
</evidence>
<feature type="transmembrane region" description="Helical" evidence="11">
    <location>
        <begin position="768"/>
        <end position="793"/>
    </location>
</feature>
<protein>
    <recommendedName>
        <fullName evidence="18">Ferric-chelate reductase 1</fullName>
    </recommendedName>
</protein>
<dbReference type="CDD" id="cd09628">
    <property type="entry name" value="DOMON_SDR_2_like"/>
    <property type="match status" value="2"/>
</dbReference>
<feature type="transmembrane region" description="Helical" evidence="11">
    <location>
        <begin position="703"/>
        <end position="722"/>
    </location>
</feature>
<dbReference type="AlphaFoldDB" id="A0A482WP53"/>
<dbReference type="PANTHER" id="PTHR46902">
    <property type="entry name" value="DOMON DOMAIN-CONTAINING PROTEIN FRRS1L"/>
    <property type="match status" value="1"/>
</dbReference>
<feature type="transmembrane region" description="Helical" evidence="11">
    <location>
        <begin position="670"/>
        <end position="691"/>
    </location>
</feature>
<evidence type="ECO:0000256" key="1">
    <source>
        <dbReference type="ARBA" id="ARBA00001970"/>
    </source>
</evidence>
<dbReference type="GO" id="GO:0016020">
    <property type="term" value="C:membrane"/>
    <property type="evidence" value="ECO:0007669"/>
    <property type="project" value="UniProtKB-SubCell"/>
</dbReference>
<feature type="domain" description="DOMON" evidence="13">
    <location>
        <begin position="400"/>
        <end position="523"/>
    </location>
</feature>
<reference evidence="16 17" key="1">
    <citation type="journal article" date="2017" name="Gigascience">
        <title>Genome sequence of the small brown planthopper, Laodelphax striatellus.</title>
        <authorList>
            <person name="Zhu J."/>
            <person name="Jiang F."/>
            <person name="Wang X."/>
            <person name="Yang P."/>
            <person name="Bao Y."/>
            <person name="Zhao W."/>
            <person name="Wang W."/>
            <person name="Lu H."/>
            <person name="Wang Q."/>
            <person name="Cui N."/>
            <person name="Li J."/>
            <person name="Chen X."/>
            <person name="Luo L."/>
            <person name="Yu J."/>
            <person name="Kang L."/>
            <person name="Cui F."/>
        </authorList>
    </citation>
    <scope>NUCLEOTIDE SEQUENCE [LARGE SCALE GENOMIC DNA]</scope>
    <source>
        <strain evidence="16">Lst14</strain>
    </source>
</reference>
<proteinExistence type="inferred from homology"/>
<keyword evidence="9 11" id="KW-0472">Membrane</keyword>
<evidence type="ECO:0000259" key="15">
    <source>
        <dbReference type="PROSITE" id="PS51019"/>
    </source>
</evidence>
<dbReference type="InterPro" id="IPR006593">
    <property type="entry name" value="Cyt_b561/ferric_Rdtase_TM"/>
</dbReference>
<dbReference type="PROSITE" id="PS50836">
    <property type="entry name" value="DOMON"/>
    <property type="match status" value="2"/>
</dbReference>
<dbReference type="InterPro" id="IPR042307">
    <property type="entry name" value="Reeler_sf"/>
</dbReference>
<dbReference type="OrthoDB" id="6372137at2759"/>
<keyword evidence="8" id="KW-0408">Iron</keyword>
<dbReference type="Pfam" id="PF02014">
    <property type="entry name" value="Reeler"/>
    <property type="match status" value="1"/>
</dbReference>
<dbReference type="SMART" id="SM00664">
    <property type="entry name" value="DoH"/>
    <property type="match status" value="2"/>
</dbReference>
<dbReference type="Pfam" id="PF03351">
    <property type="entry name" value="DOMON"/>
    <property type="match status" value="2"/>
</dbReference>
<dbReference type="CDD" id="cd08760">
    <property type="entry name" value="Cyt_b561_FRRS1_like"/>
    <property type="match status" value="1"/>
</dbReference>
<name>A0A482WP53_LAOST</name>
<sequence>MRESHRHRIYVCAVLATLVSLSARPSDGYSNGAPTFVCESMVPGHGVGPQASSSPYTVAARHAENEAGKVHVLVSSPTEDDFTGFLVQARPDPNNTRVIGSFSAVPDDSKTIDCAGLKGSAATQKSNSPKRSVELEWEAPPGYDGPVSFMTTVVKNKNTFWVGMETPSIQVKRFADGDLSIPSVSSSDSSFLDNIFKAEKDIYKGCGRTKNCFGIPAGCIDVKNCTAVVAVVPSGNKYQFDMLAKRSEYVAVGLSEDEKMGGDNVVECLHDPGSSAVQAYRSWNLPNAKKNRREDEHNGFSLLNGYYADGYIYCRFTHDAQFMMHDIQFDLERTPYHLLLASGSQLKPNSVGFHNIAYASSPEKKRLSDLKNVKKDDPFYKDCNSLKNCFGFPDGCVDDQSCTAVVSVLVQGTRYEFELKGETQSYIAVGLSEDQKMGGDSVMECVYDPNTPSNVVKVFMSWNIPNAKKNTRARVKQTAVNLLSSSYEDGELYCKFTRDVRTIIEGTTFDLANNKYYLLLAAGSGASSEGVGYHDKFTAVSGQQRSLADVGAFTGASKLYLHLHGSFMVAAWIGFASLGIVLARYFKQTWVGKSHCGKDVWFTYHRLFMLLVWLLTIAGIVLIFLEVGDWVAGPSQTHAILGCITSALCFIQPFMAAFRPHPNGLRRPLFNWMHWFVGNAAHIVGIVTIFFAGQLSKAMLPSWMDWILVGYVAFYVCIHLILSISGCMSERQGAKRVNAFPMKDIVGRSTINNMERKRDNPYSGFRKFLLFIHVIVVVGVSVTLIILIVFAPIEDQVKSLKDKIMNF</sequence>
<dbReference type="InterPro" id="IPR005018">
    <property type="entry name" value="DOMON_domain"/>
</dbReference>
<dbReference type="PROSITE" id="PS51019">
    <property type="entry name" value="REELIN"/>
    <property type="match status" value="1"/>
</dbReference>
<dbReference type="InterPro" id="IPR002861">
    <property type="entry name" value="Reeler_dom"/>
</dbReference>
<evidence type="ECO:0000259" key="13">
    <source>
        <dbReference type="PROSITE" id="PS50836"/>
    </source>
</evidence>
<feature type="transmembrane region" description="Helical" evidence="11">
    <location>
        <begin position="567"/>
        <end position="586"/>
    </location>
</feature>
<dbReference type="FunCoup" id="A0A482WP53">
    <property type="interactions" value="105"/>
</dbReference>
<dbReference type="InParanoid" id="A0A482WP53"/>
<keyword evidence="10" id="KW-0325">Glycoprotein</keyword>
<feature type="transmembrane region" description="Helical" evidence="11">
    <location>
        <begin position="607"/>
        <end position="625"/>
    </location>
</feature>
<dbReference type="SMR" id="A0A482WP53"/>
<keyword evidence="17" id="KW-1185">Reference proteome</keyword>
<evidence type="ECO:0000256" key="4">
    <source>
        <dbReference type="ARBA" id="ARBA00022448"/>
    </source>
</evidence>